<evidence type="ECO:0000256" key="7">
    <source>
        <dbReference type="SAM" id="Phobius"/>
    </source>
</evidence>
<protein>
    <recommendedName>
        <fullName evidence="8">Major facilitator superfamily (MFS) profile domain-containing protein</fullName>
    </recommendedName>
</protein>
<evidence type="ECO:0000256" key="6">
    <source>
        <dbReference type="ARBA" id="ARBA00023136"/>
    </source>
</evidence>
<sequence length="79" mass="8495">MLQLHMIKKVFPILAVSIFSAMLGVGLVSPILPLYASDMGATGTQLGIIFAGYGISNSILTPIMGRLSDRRGRKLFLCI</sequence>
<keyword evidence="4 7" id="KW-0812">Transmembrane</keyword>
<evidence type="ECO:0000256" key="3">
    <source>
        <dbReference type="ARBA" id="ARBA00022475"/>
    </source>
</evidence>
<dbReference type="EMBL" id="BARW01032697">
    <property type="protein sequence ID" value="GAJ03022.1"/>
    <property type="molecule type" value="Genomic_DNA"/>
</dbReference>
<dbReference type="Pfam" id="PF07690">
    <property type="entry name" value="MFS_1"/>
    <property type="match status" value="1"/>
</dbReference>
<comment type="subcellular location">
    <subcellularLocation>
        <location evidence="1">Cell membrane</location>
        <topology evidence="1">Multi-pass membrane protein</topology>
    </subcellularLocation>
</comment>
<dbReference type="InterPro" id="IPR036259">
    <property type="entry name" value="MFS_trans_sf"/>
</dbReference>
<feature type="domain" description="Major facilitator superfamily (MFS) profile" evidence="8">
    <location>
        <begin position="10"/>
        <end position="79"/>
    </location>
</feature>
<dbReference type="Gene3D" id="1.20.1250.20">
    <property type="entry name" value="MFS general substrate transporter like domains"/>
    <property type="match status" value="1"/>
</dbReference>
<comment type="caution">
    <text evidence="9">The sequence shown here is derived from an EMBL/GenBank/DDBJ whole genome shotgun (WGS) entry which is preliminary data.</text>
</comment>
<dbReference type="GO" id="GO:0022857">
    <property type="term" value="F:transmembrane transporter activity"/>
    <property type="evidence" value="ECO:0007669"/>
    <property type="project" value="InterPro"/>
</dbReference>
<proteinExistence type="predicted"/>
<dbReference type="InterPro" id="IPR050171">
    <property type="entry name" value="MFS_Transporters"/>
</dbReference>
<evidence type="ECO:0000256" key="5">
    <source>
        <dbReference type="ARBA" id="ARBA00022989"/>
    </source>
</evidence>
<name>X1UHJ0_9ZZZZ</name>
<evidence type="ECO:0000256" key="1">
    <source>
        <dbReference type="ARBA" id="ARBA00004651"/>
    </source>
</evidence>
<keyword evidence="3" id="KW-1003">Cell membrane</keyword>
<organism evidence="9">
    <name type="scientific">marine sediment metagenome</name>
    <dbReference type="NCBI Taxonomy" id="412755"/>
    <lineage>
        <taxon>unclassified sequences</taxon>
        <taxon>metagenomes</taxon>
        <taxon>ecological metagenomes</taxon>
    </lineage>
</organism>
<accession>X1UHJ0</accession>
<keyword evidence="5 7" id="KW-1133">Transmembrane helix</keyword>
<keyword evidence="2" id="KW-0813">Transport</keyword>
<dbReference type="AlphaFoldDB" id="X1UHJ0"/>
<gene>
    <name evidence="9" type="ORF">S12H4_51690</name>
</gene>
<feature type="transmembrane region" description="Helical" evidence="7">
    <location>
        <begin position="44"/>
        <end position="65"/>
    </location>
</feature>
<dbReference type="InterPro" id="IPR020846">
    <property type="entry name" value="MFS_dom"/>
</dbReference>
<evidence type="ECO:0000313" key="9">
    <source>
        <dbReference type="EMBL" id="GAJ03022.1"/>
    </source>
</evidence>
<keyword evidence="6 7" id="KW-0472">Membrane</keyword>
<dbReference type="PANTHER" id="PTHR23517">
    <property type="entry name" value="RESISTANCE PROTEIN MDTM, PUTATIVE-RELATED-RELATED"/>
    <property type="match status" value="1"/>
</dbReference>
<feature type="non-terminal residue" evidence="9">
    <location>
        <position position="79"/>
    </location>
</feature>
<evidence type="ECO:0000259" key="8">
    <source>
        <dbReference type="PROSITE" id="PS50850"/>
    </source>
</evidence>
<reference evidence="9" key="1">
    <citation type="journal article" date="2014" name="Front. Microbiol.">
        <title>High frequency of phylogenetically diverse reductive dehalogenase-homologous genes in deep subseafloor sedimentary metagenomes.</title>
        <authorList>
            <person name="Kawai M."/>
            <person name="Futagami T."/>
            <person name="Toyoda A."/>
            <person name="Takaki Y."/>
            <person name="Nishi S."/>
            <person name="Hori S."/>
            <person name="Arai W."/>
            <person name="Tsubouchi T."/>
            <person name="Morono Y."/>
            <person name="Uchiyama I."/>
            <person name="Ito T."/>
            <person name="Fujiyama A."/>
            <person name="Inagaki F."/>
            <person name="Takami H."/>
        </authorList>
    </citation>
    <scope>NUCLEOTIDE SEQUENCE</scope>
    <source>
        <strain evidence="9">Expedition CK06-06</strain>
    </source>
</reference>
<evidence type="ECO:0000256" key="2">
    <source>
        <dbReference type="ARBA" id="ARBA00022448"/>
    </source>
</evidence>
<dbReference type="PROSITE" id="PS50850">
    <property type="entry name" value="MFS"/>
    <property type="match status" value="1"/>
</dbReference>
<dbReference type="GO" id="GO:0005886">
    <property type="term" value="C:plasma membrane"/>
    <property type="evidence" value="ECO:0007669"/>
    <property type="project" value="UniProtKB-SubCell"/>
</dbReference>
<evidence type="ECO:0000256" key="4">
    <source>
        <dbReference type="ARBA" id="ARBA00022692"/>
    </source>
</evidence>
<dbReference type="InterPro" id="IPR011701">
    <property type="entry name" value="MFS"/>
</dbReference>
<feature type="transmembrane region" description="Helical" evidence="7">
    <location>
        <begin position="12"/>
        <end position="32"/>
    </location>
</feature>
<dbReference type="SUPFAM" id="SSF103473">
    <property type="entry name" value="MFS general substrate transporter"/>
    <property type="match status" value="1"/>
</dbReference>